<gene>
    <name evidence="3" type="ORF">CONPUDRAFT_71844</name>
</gene>
<organism evidence="3 4">
    <name type="scientific">Coniophora puteana (strain RWD-64-598)</name>
    <name type="common">Brown rot fungus</name>
    <dbReference type="NCBI Taxonomy" id="741705"/>
    <lineage>
        <taxon>Eukaryota</taxon>
        <taxon>Fungi</taxon>
        <taxon>Dikarya</taxon>
        <taxon>Basidiomycota</taxon>
        <taxon>Agaricomycotina</taxon>
        <taxon>Agaricomycetes</taxon>
        <taxon>Agaricomycetidae</taxon>
        <taxon>Boletales</taxon>
        <taxon>Coniophorineae</taxon>
        <taxon>Coniophoraceae</taxon>
        <taxon>Coniophora</taxon>
    </lineage>
</organism>
<evidence type="ECO:0000313" key="3">
    <source>
        <dbReference type="EMBL" id="EIW83253.1"/>
    </source>
</evidence>
<feature type="transmembrane region" description="Helical" evidence="2">
    <location>
        <begin position="77"/>
        <end position="97"/>
    </location>
</feature>
<evidence type="ECO:0000313" key="4">
    <source>
        <dbReference type="Proteomes" id="UP000053558"/>
    </source>
</evidence>
<feature type="transmembrane region" description="Helical" evidence="2">
    <location>
        <begin position="195"/>
        <end position="223"/>
    </location>
</feature>
<protein>
    <submittedName>
        <fullName evidence="3">Uncharacterized protein</fullName>
    </submittedName>
</protein>
<dbReference type="RefSeq" id="XP_007766463.1">
    <property type="nucleotide sequence ID" value="XM_007768273.1"/>
</dbReference>
<dbReference type="GeneID" id="19208963"/>
<feature type="region of interest" description="Disordered" evidence="1">
    <location>
        <begin position="245"/>
        <end position="269"/>
    </location>
</feature>
<dbReference type="KEGG" id="cput:CONPUDRAFT_71844"/>
<dbReference type="AlphaFoldDB" id="A0A5M3MVU2"/>
<accession>A0A5M3MVU2</accession>
<keyword evidence="2" id="KW-0812">Transmembrane</keyword>
<sequence>MSSTSLEQEILQEAILVRNYSLTCAAAMTLAGYDYLLSLGDEKFATFSSILSEKETYIDNSAVCNRPLSLHAIQMRYIVLICAVAILWSAVVDRSISAKASVWESFPKYLNLSSFCYSKVVTIALSISLISPGESYFEDTELLTAYYCTNTLPTDQAEVWEIPYSIKQTPISLWRTPSQGAVNLTWIIVRDNLSYFFIALASMVIAMMTEIPSLNEAVLLTMAGPWMMISLRRSYSVALELGTVGSNEPEDEPTGRDVDKSSPKHLWVG</sequence>
<feature type="compositionally biased region" description="Basic and acidic residues" evidence="1">
    <location>
        <begin position="253"/>
        <end position="262"/>
    </location>
</feature>
<keyword evidence="2" id="KW-0472">Membrane</keyword>
<evidence type="ECO:0000256" key="1">
    <source>
        <dbReference type="SAM" id="MobiDB-lite"/>
    </source>
</evidence>
<keyword evidence="4" id="KW-1185">Reference proteome</keyword>
<keyword evidence="2" id="KW-1133">Transmembrane helix</keyword>
<evidence type="ECO:0000256" key="2">
    <source>
        <dbReference type="SAM" id="Phobius"/>
    </source>
</evidence>
<name>A0A5M3MVU2_CONPW</name>
<comment type="caution">
    <text evidence="3">The sequence shown here is derived from an EMBL/GenBank/DDBJ whole genome shotgun (WGS) entry which is preliminary data.</text>
</comment>
<reference evidence="4" key="1">
    <citation type="journal article" date="2012" name="Science">
        <title>The Paleozoic origin of enzymatic lignin decomposition reconstructed from 31 fungal genomes.</title>
        <authorList>
            <person name="Floudas D."/>
            <person name="Binder M."/>
            <person name="Riley R."/>
            <person name="Barry K."/>
            <person name="Blanchette R.A."/>
            <person name="Henrissat B."/>
            <person name="Martinez A.T."/>
            <person name="Otillar R."/>
            <person name="Spatafora J.W."/>
            <person name="Yadav J.S."/>
            <person name="Aerts A."/>
            <person name="Benoit I."/>
            <person name="Boyd A."/>
            <person name="Carlson A."/>
            <person name="Copeland A."/>
            <person name="Coutinho P.M."/>
            <person name="de Vries R.P."/>
            <person name="Ferreira P."/>
            <person name="Findley K."/>
            <person name="Foster B."/>
            <person name="Gaskell J."/>
            <person name="Glotzer D."/>
            <person name="Gorecki P."/>
            <person name="Heitman J."/>
            <person name="Hesse C."/>
            <person name="Hori C."/>
            <person name="Igarashi K."/>
            <person name="Jurgens J.A."/>
            <person name="Kallen N."/>
            <person name="Kersten P."/>
            <person name="Kohler A."/>
            <person name="Kuees U."/>
            <person name="Kumar T.K.A."/>
            <person name="Kuo A."/>
            <person name="LaButti K."/>
            <person name="Larrondo L.F."/>
            <person name="Lindquist E."/>
            <person name="Ling A."/>
            <person name="Lombard V."/>
            <person name="Lucas S."/>
            <person name="Lundell T."/>
            <person name="Martin R."/>
            <person name="McLaughlin D.J."/>
            <person name="Morgenstern I."/>
            <person name="Morin E."/>
            <person name="Murat C."/>
            <person name="Nagy L.G."/>
            <person name="Nolan M."/>
            <person name="Ohm R.A."/>
            <person name="Patyshakuliyeva A."/>
            <person name="Rokas A."/>
            <person name="Ruiz-Duenas F.J."/>
            <person name="Sabat G."/>
            <person name="Salamov A."/>
            <person name="Samejima M."/>
            <person name="Schmutz J."/>
            <person name="Slot J.C."/>
            <person name="St John F."/>
            <person name="Stenlid J."/>
            <person name="Sun H."/>
            <person name="Sun S."/>
            <person name="Syed K."/>
            <person name="Tsang A."/>
            <person name="Wiebenga A."/>
            <person name="Young D."/>
            <person name="Pisabarro A."/>
            <person name="Eastwood D.C."/>
            <person name="Martin F."/>
            <person name="Cullen D."/>
            <person name="Grigoriev I.V."/>
            <person name="Hibbett D.S."/>
        </authorList>
    </citation>
    <scope>NUCLEOTIDE SEQUENCE [LARGE SCALE GENOMIC DNA]</scope>
    <source>
        <strain evidence="4">RWD-64-598 SS2</strain>
    </source>
</reference>
<proteinExistence type="predicted"/>
<dbReference type="EMBL" id="JH711576">
    <property type="protein sequence ID" value="EIW83253.1"/>
    <property type="molecule type" value="Genomic_DNA"/>
</dbReference>
<dbReference type="Proteomes" id="UP000053558">
    <property type="component" value="Unassembled WGS sequence"/>
</dbReference>